<evidence type="ECO:0000256" key="11">
    <source>
        <dbReference type="SAM" id="MobiDB-lite"/>
    </source>
</evidence>
<proteinExistence type="inferred from homology"/>
<evidence type="ECO:0000256" key="4">
    <source>
        <dbReference type="ARBA" id="ARBA00022554"/>
    </source>
</evidence>
<keyword evidence="8 10" id="KW-0072">Autophagy</keyword>
<dbReference type="SUPFAM" id="SSF103473">
    <property type="entry name" value="MFS general substrate transporter"/>
    <property type="match status" value="1"/>
</dbReference>
<feature type="compositionally biased region" description="Polar residues" evidence="11">
    <location>
        <begin position="17"/>
        <end position="32"/>
    </location>
</feature>
<evidence type="ECO:0000256" key="6">
    <source>
        <dbReference type="ARBA" id="ARBA00022970"/>
    </source>
</evidence>
<comment type="similarity">
    <text evidence="2 10">Belongs to the ATG22 family.</text>
</comment>
<keyword evidence="5 10" id="KW-0812">Transmembrane</keyword>
<evidence type="ECO:0000313" key="13">
    <source>
        <dbReference type="Proteomes" id="UP000256645"/>
    </source>
</evidence>
<dbReference type="CDD" id="cd17483">
    <property type="entry name" value="MFS_Atg22_like"/>
    <property type="match status" value="1"/>
</dbReference>
<evidence type="ECO:0000256" key="1">
    <source>
        <dbReference type="ARBA" id="ARBA00004128"/>
    </source>
</evidence>
<feature type="transmembrane region" description="Helical" evidence="10">
    <location>
        <begin position="355"/>
        <end position="376"/>
    </location>
</feature>
<dbReference type="EMBL" id="PDLM01000002">
    <property type="protein sequence ID" value="RDW85093.1"/>
    <property type="molecule type" value="Genomic_DNA"/>
</dbReference>
<dbReference type="PANTHER" id="PTHR23519:SF1">
    <property type="entry name" value="AUTOPHAGY-RELATED PROTEIN 22"/>
    <property type="match status" value="1"/>
</dbReference>
<feature type="transmembrane region" description="Helical" evidence="10">
    <location>
        <begin position="193"/>
        <end position="213"/>
    </location>
</feature>
<evidence type="ECO:0000256" key="8">
    <source>
        <dbReference type="ARBA" id="ARBA00023006"/>
    </source>
</evidence>
<evidence type="ECO:0000256" key="5">
    <source>
        <dbReference type="ARBA" id="ARBA00022692"/>
    </source>
</evidence>
<keyword evidence="3 10" id="KW-0813">Transport</keyword>
<feature type="region of interest" description="Disordered" evidence="11">
    <location>
        <begin position="663"/>
        <end position="684"/>
    </location>
</feature>
<evidence type="ECO:0000256" key="9">
    <source>
        <dbReference type="ARBA" id="ARBA00023136"/>
    </source>
</evidence>
<feature type="transmembrane region" description="Helical" evidence="10">
    <location>
        <begin position="225"/>
        <end position="244"/>
    </location>
</feature>
<dbReference type="InterPro" id="IPR044738">
    <property type="entry name" value="Atg22"/>
</dbReference>
<comment type="subcellular location">
    <subcellularLocation>
        <location evidence="1 10">Vacuole membrane</location>
        <topology evidence="1 10">Multi-pass membrane protein</topology>
    </subcellularLocation>
</comment>
<feature type="transmembrane region" description="Helical" evidence="10">
    <location>
        <begin position="618"/>
        <end position="639"/>
    </location>
</feature>
<feature type="transmembrane region" description="Helical" evidence="10">
    <location>
        <begin position="382"/>
        <end position="404"/>
    </location>
</feature>
<keyword evidence="6 10" id="KW-0029">Amino-acid transport</keyword>
<keyword evidence="9 10" id="KW-0472">Membrane</keyword>
<feature type="transmembrane region" description="Helical" evidence="10">
    <location>
        <begin position="250"/>
        <end position="277"/>
    </location>
</feature>
<feature type="transmembrane region" description="Helical" evidence="10">
    <location>
        <begin position="79"/>
        <end position="98"/>
    </location>
</feature>
<keyword evidence="7 10" id="KW-1133">Transmembrane helix</keyword>
<protein>
    <recommendedName>
        <fullName evidence="10">Autophagy-related protein</fullName>
    </recommendedName>
</protein>
<dbReference type="AlphaFoldDB" id="A0A3D8SFN9"/>
<evidence type="ECO:0000256" key="3">
    <source>
        <dbReference type="ARBA" id="ARBA00022448"/>
    </source>
</evidence>
<dbReference type="InterPro" id="IPR036259">
    <property type="entry name" value="MFS_trans_sf"/>
</dbReference>
<keyword evidence="13" id="KW-1185">Reference proteome</keyword>
<feature type="transmembrane region" description="Helical" evidence="10">
    <location>
        <begin position="452"/>
        <end position="475"/>
    </location>
</feature>
<name>A0A3D8SFN9_9HELO</name>
<dbReference type="Gene3D" id="1.20.1250.20">
    <property type="entry name" value="MFS general substrate transporter like domains"/>
    <property type="match status" value="1"/>
</dbReference>
<dbReference type="OrthoDB" id="192733at2759"/>
<dbReference type="Pfam" id="PF11700">
    <property type="entry name" value="ATG22"/>
    <property type="match status" value="1"/>
</dbReference>
<comment type="caution">
    <text evidence="12">The sequence shown here is derived from an EMBL/GenBank/DDBJ whole genome shotgun (WGS) entry which is preliminary data.</text>
</comment>
<evidence type="ECO:0000313" key="12">
    <source>
        <dbReference type="EMBL" id="RDW85093.1"/>
    </source>
</evidence>
<feature type="transmembrane region" description="Helical" evidence="10">
    <location>
        <begin position="560"/>
        <end position="577"/>
    </location>
</feature>
<sequence>MVRRSTSYPRSPPRRALSNSTKRSFGSHSSSFEADDERSSNSADYDIMGPDLDDALRSRSPQYEGEDTRLTSRKELSGWYAYGFAAEVFVICGIVGHSEAHKHHELGLSTGLLGASLTAETLPLLNSGCSFIPITLEQLARENGVLLSDRTTPCGSSSRPLLPPNSEISADVVKDLGQCIVRVLGLEINTASFAMYTFSISVLIQALLVVSISCAADHGNYRKRLLLLFAFGGAIATMLFLPIVPKVYLLGALLAIIANTCFGASFVLLNSFLPLIVRHHPKTQYTSPESSPEFAPTIVQEQPSLEHLGRHSEETPTERSALLASPDSTDPLPPSQNLTSVELQLSTQISSTGVGIGYCAGLFVQIVAIMIIVMMGSTTFSLQLVLFVVGSWWLIFTIPAALWLRPRPGPPLPSDNPDDPKFNRSWVAYIIHAWTSLFRTIKYARRLKDITLFLAAWFLLSDAIATVSGTAVLYAKTQLHMKPEALGLINVIATTAGVLGAFSWSAISRALGLRPHQTILACICIFEVIPIYGLLGYLPIVKRWGVLGLQQPWEMYPLGFVYGFVLGGLSSYCRSLFGELIPPGSEAAFYALYAITDKGSSVFGPAIVGAIVDATGEIRPAFWFLAVLVGLPGPILYFVNVDRGREEGQKLALVIEGFRSREESAAASGAPSYLEGEAQGSEAQ</sequence>
<evidence type="ECO:0000256" key="10">
    <source>
        <dbReference type="RuleBase" id="RU363073"/>
    </source>
</evidence>
<comment type="function">
    <text evidence="10">Vacuolar effluxer which mediate the efflux of amino acids resulting from autophagic degradation. The release of autophagic amino acids allows the maintenance of protein synthesis and viability during nitrogen starvation.</text>
</comment>
<dbReference type="GO" id="GO:0006914">
    <property type="term" value="P:autophagy"/>
    <property type="evidence" value="ECO:0007669"/>
    <property type="project" value="UniProtKB-KW"/>
</dbReference>
<dbReference type="PANTHER" id="PTHR23519">
    <property type="entry name" value="AUTOPHAGY-RELATED PROTEIN 22"/>
    <property type="match status" value="1"/>
</dbReference>
<dbReference type="GO" id="GO:0032974">
    <property type="term" value="P:amino acid transmembrane export from vacuole"/>
    <property type="evidence" value="ECO:0007669"/>
    <property type="project" value="InterPro"/>
</dbReference>
<dbReference type="Proteomes" id="UP000256645">
    <property type="component" value="Unassembled WGS sequence"/>
</dbReference>
<evidence type="ECO:0000256" key="2">
    <source>
        <dbReference type="ARBA" id="ARBA00006978"/>
    </source>
</evidence>
<dbReference type="InterPro" id="IPR050495">
    <property type="entry name" value="ATG22/LtaA_families"/>
</dbReference>
<dbReference type="InterPro" id="IPR024671">
    <property type="entry name" value="Atg22-like"/>
</dbReference>
<dbReference type="STRING" id="1849047.A0A3D8SFN9"/>
<evidence type="ECO:0000256" key="7">
    <source>
        <dbReference type="ARBA" id="ARBA00022989"/>
    </source>
</evidence>
<gene>
    <name evidence="12" type="ORF">BP6252_02683</name>
</gene>
<dbReference type="GO" id="GO:0005774">
    <property type="term" value="C:vacuolar membrane"/>
    <property type="evidence" value="ECO:0007669"/>
    <property type="project" value="UniProtKB-SubCell"/>
</dbReference>
<feature type="transmembrane region" description="Helical" evidence="10">
    <location>
        <begin position="589"/>
        <end position="612"/>
    </location>
</feature>
<feature type="transmembrane region" description="Helical" evidence="10">
    <location>
        <begin position="519"/>
        <end position="540"/>
    </location>
</feature>
<organism evidence="12 13">
    <name type="scientific">Coleophoma cylindrospora</name>
    <dbReference type="NCBI Taxonomy" id="1849047"/>
    <lineage>
        <taxon>Eukaryota</taxon>
        <taxon>Fungi</taxon>
        <taxon>Dikarya</taxon>
        <taxon>Ascomycota</taxon>
        <taxon>Pezizomycotina</taxon>
        <taxon>Leotiomycetes</taxon>
        <taxon>Helotiales</taxon>
        <taxon>Dermateaceae</taxon>
        <taxon>Coleophoma</taxon>
    </lineage>
</organism>
<accession>A0A3D8SFN9</accession>
<feature type="region of interest" description="Disordered" evidence="11">
    <location>
        <begin position="316"/>
        <end position="337"/>
    </location>
</feature>
<reference evidence="12 13" key="1">
    <citation type="journal article" date="2018" name="IMA Fungus">
        <title>IMA Genome-F 9: Draft genome sequence of Annulohypoxylon stygium, Aspergillus mulundensis, Berkeleyomyces basicola (syn. Thielaviopsis basicola), Ceratocystis smalleyi, two Cercospora beticola strains, Coleophoma cylindrospora, Fusarium fracticaudum, Phialophora cf. hyalina, and Morchella septimelata.</title>
        <authorList>
            <person name="Wingfield B.D."/>
            <person name="Bills G.F."/>
            <person name="Dong Y."/>
            <person name="Huang W."/>
            <person name="Nel W.J."/>
            <person name="Swalarsk-Parry B.S."/>
            <person name="Vaghefi N."/>
            <person name="Wilken P.M."/>
            <person name="An Z."/>
            <person name="de Beer Z.W."/>
            <person name="De Vos L."/>
            <person name="Chen L."/>
            <person name="Duong T.A."/>
            <person name="Gao Y."/>
            <person name="Hammerbacher A."/>
            <person name="Kikkert J.R."/>
            <person name="Li Y."/>
            <person name="Li H."/>
            <person name="Li K."/>
            <person name="Li Q."/>
            <person name="Liu X."/>
            <person name="Ma X."/>
            <person name="Naidoo K."/>
            <person name="Pethybridge S.J."/>
            <person name="Sun J."/>
            <person name="Steenkamp E.T."/>
            <person name="van der Nest M.A."/>
            <person name="van Wyk S."/>
            <person name="Wingfield M.J."/>
            <person name="Xiong C."/>
            <person name="Yue Q."/>
            <person name="Zhang X."/>
        </authorList>
    </citation>
    <scope>NUCLEOTIDE SEQUENCE [LARGE SCALE GENOMIC DNA]</scope>
    <source>
        <strain evidence="12 13">BP6252</strain>
    </source>
</reference>
<feature type="region of interest" description="Disordered" evidence="11">
    <location>
        <begin position="1"/>
        <end position="69"/>
    </location>
</feature>
<keyword evidence="4 10" id="KW-0926">Vacuole</keyword>
<feature type="transmembrane region" description="Helical" evidence="10">
    <location>
        <begin position="487"/>
        <end position="507"/>
    </location>
</feature>